<evidence type="ECO:0000256" key="6">
    <source>
        <dbReference type="ARBA" id="ARBA00022692"/>
    </source>
</evidence>
<comment type="subcellular location">
    <subcellularLocation>
        <location evidence="1">Cell inner membrane</location>
        <topology evidence="1">Single-pass membrane protein</topology>
    </subcellularLocation>
</comment>
<feature type="transmembrane region" description="Helical" evidence="10">
    <location>
        <begin position="12"/>
        <end position="35"/>
    </location>
</feature>
<gene>
    <name evidence="11" type="primary">gspH</name>
    <name evidence="11" type="ORF">ACFOSU_11675</name>
</gene>
<evidence type="ECO:0000256" key="10">
    <source>
        <dbReference type="SAM" id="Phobius"/>
    </source>
</evidence>
<protein>
    <recommendedName>
        <fullName evidence="2">Type II secretion system protein H</fullName>
    </recommendedName>
    <alternativeName>
        <fullName evidence="9">General secretion pathway protein H</fullName>
    </alternativeName>
</protein>
<name>A0ABV7ERV9_9GAMM</name>
<keyword evidence="4" id="KW-0488">Methylation</keyword>
<evidence type="ECO:0000256" key="8">
    <source>
        <dbReference type="ARBA" id="ARBA00023136"/>
    </source>
</evidence>
<evidence type="ECO:0000256" key="2">
    <source>
        <dbReference type="ARBA" id="ARBA00021549"/>
    </source>
</evidence>
<organism evidence="11 12">
    <name type="scientific">Salinisphaera aquimarina</name>
    <dbReference type="NCBI Taxonomy" id="2094031"/>
    <lineage>
        <taxon>Bacteria</taxon>
        <taxon>Pseudomonadati</taxon>
        <taxon>Pseudomonadota</taxon>
        <taxon>Gammaproteobacteria</taxon>
        <taxon>Salinisphaerales</taxon>
        <taxon>Salinisphaeraceae</taxon>
        <taxon>Salinisphaera</taxon>
    </lineage>
</organism>
<evidence type="ECO:0000256" key="9">
    <source>
        <dbReference type="ARBA" id="ARBA00030775"/>
    </source>
</evidence>
<dbReference type="NCBIfam" id="TIGR02532">
    <property type="entry name" value="IV_pilin_GFxxxE"/>
    <property type="match status" value="1"/>
</dbReference>
<sequence length="180" mass="19632">MSIRHPRRYRDAGFTLIEMLVVVLIIGVVMSFVSLSLNPTGPADQLDTEAKRLDALTCAAADDAILYGREIGLDITRDGYRFLRLGDDGWKPINVPDSPLRARKLSEGVVIALIEQDDDTPRLASGGDDEDAIRPEALFLSSGETVPFVLELSANGVDHLYHLSGEAGGTLTLDRLEVDR</sequence>
<evidence type="ECO:0000256" key="5">
    <source>
        <dbReference type="ARBA" id="ARBA00022519"/>
    </source>
</evidence>
<proteinExistence type="predicted"/>
<dbReference type="Gene3D" id="3.55.40.10">
    <property type="entry name" value="minor pseudopilin epsh domain"/>
    <property type="match status" value="1"/>
</dbReference>
<keyword evidence="12" id="KW-1185">Reference proteome</keyword>
<dbReference type="InterPro" id="IPR045584">
    <property type="entry name" value="Pilin-like"/>
</dbReference>
<dbReference type="InterPro" id="IPR012902">
    <property type="entry name" value="N_methyl_site"/>
</dbReference>
<evidence type="ECO:0000256" key="1">
    <source>
        <dbReference type="ARBA" id="ARBA00004377"/>
    </source>
</evidence>
<keyword evidence="3" id="KW-1003">Cell membrane</keyword>
<dbReference type="RefSeq" id="WP_380689782.1">
    <property type="nucleotide sequence ID" value="NZ_JBHRSS010000004.1"/>
</dbReference>
<reference evidence="12" key="1">
    <citation type="journal article" date="2019" name="Int. J. Syst. Evol. Microbiol.">
        <title>The Global Catalogue of Microorganisms (GCM) 10K type strain sequencing project: providing services to taxonomists for standard genome sequencing and annotation.</title>
        <authorList>
            <consortium name="The Broad Institute Genomics Platform"/>
            <consortium name="The Broad Institute Genome Sequencing Center for Infectious Disease"/>
            <person name="Wu L."/>
            <person name="Ma J."/>
        </authorList>
    </citation>
    <scope>NUCLEOTIDE SEQUENCE [LARGE SCALE GENOMIC DNA]</scope>
    <source>
        <strain evidence="12">KCTC 52640</strain>
    </source>
</reference>
<dbReference type="EMBL" id="JBHRSS010000004">
    <property type="protein sequence ID" value="MFC3104545.1"/>
    <property type="molecule type" value="Genomic_DNA"/>
</dbReference>
<evidence type="ECO:0000256" key="7">
    <source>
        <dbReference type="ARBA" id="ARBA00022989"/>
    </source>
</evidence>
<keyword evidence="6 10" id="KW-0812">Transmembrane</keyword>
<dbReference type="PROSITE" id="PS00409">
    <property type="entry name" value="PROKAR_NTER_METHYL"/>
    <property type="match status" value="1"/>
</dbReference>
<evidence type="ECO:0000313" key="12">
    <source>
        <dbReference type="Proteomes" id="UP001595462"/>
    </source>
</evidence>
<comment type="caution">
    <text evidence="11">The sequence shown here is derived from an EMBL/GenBank/DDBJ whole genome shotgun (WGS) entry which is preliminary data.</text>
</comment>
<dbReference type="SUPFAM" id="SSF54523">
    <property type="entry name" value="Pili subunits"/>
    <property type="match status" value="1"/>
</dbReference>
<evidence type="ECO:0000256" key="4">
    <source>
        <dbReference type="ARBA" id="ARBA00022481"/>
    </source>
</evidence>
<dbReference type="PRINTS" id="PR00885">
    <property type="entry name" value="BCTERIALGSPH"/>
</dbReference>
<evidence type="ECO:0000313" key="11">
    <source>
        <dbReference type="EMBL" id="MFC3104545.1"/>
    </source>
</evidence>
<accession>A0ABV7ERV9</accession>
<dbReference type="NCBIfam" id="TIGR01708">
    <property type="entry name" value="typeII_sec_gspH"/>
    <property type="match status" value="1"/>
</dbReference>
<keyword evidence="7 10" id="KW-1133">Transmembrane helix</keyword>
<evidence type="ECO:0000256" key="3">
    <source>
        <dbReference type="ARBA" id="ARBA00022475"/>
    </source>
</evidence>
<dbReference type="Pfam" id="PF07963">
    <property type="entry name" value="N_methyl"/>
    <property type="match status" value="1"/>
</dbReference>
<dbReference type="Proteomes" id="UP001595462">
    <property type="component" value="Unassembled WGS sequence"/>
</dbReference>
<keyword evidence="5" id="KW-0997">Cell inner membrane</keyword>
<dbReference type="InterPro" id="IPR002416">
    <property type="entry name" value="T2SS_protein-GspH"/>
</dbReference>
<keyword evidence="8 10" id="KW-0472">Membrane</keyword>
<dbReference type="InterPro" id="IPR049875">
    <property type="entry name" value="TypeII_GspH"/>
</dbReference>